<sequence length="205" mass="23439">MKTIEQSLDNFGEILEALATQSKALEDNVRTLINTQPADYGDDFKKVLQELTDVNGKLDREDLKAMLVSLNRKIEKVPDIIPVKHHHYLDKNSKGLVVGIFSGFIFIAVLTGLTAYILNRNASLALDSDKLLYLRAYNPEYLNRVDLAFVSARDSLVRAAKEIILNQEQLLQAEQSLRNKETELNKARLLKKKLQHRRQKKIKIK</sequence>
<feature type="coiled-coil region" evidence="1">
    <location>
        <begin position="170"/>
        <end position="199"/>
    </location>
</feature>
<keyword evidence="1" id="KW-0175">Coiled coil</keyword>
<accession>A0A3N0BNK5</accession>
<dbReference type="AlphaFoldDB" id="A0A3N0BNK5"/>
<proteinExistence type="predicted"/>
<evidence type="ECO:0000313" key="4">
    <source>
        <dbReference type="Proteomes" id="UP000274046"/>
    </source>
</evidence>
<reference evidence="3 4" key="1">
    <citation type="submission" date="2018-10" db="EMBL/GenBank/DDBJ databases">
        <title>Genome sequencing of Pedobacter jejuensis TNB23.</title>
        <authorList>
            <person name="Cho Y.-J."/>
            <person name="Cho A."/>
            <person name="Kim O.-S."/>
        </authorList>
    </citation>
    <scope>NUCLEOTIDE SEQUENCE [LARGE SCALE GENOMIC DNA]</scope>
    <source>
        <strain evidence="3 4">TNB23</strain>
    </source>
</reference>
<dbReference type="OrthoDB" id="794066at2"/>
<keyword evidence="2" id="KW-0812">Transmembrane</keyword>
<keyword evidence="2" id="KW-0472">Membrane</keyword>
<keyword evidence="2" id="KW-1133">Transmembrane helix</keyword>
<evidence type="ECO:0000256" key="2">
    <source>
        <dbReference type="SAM" id="Phobius"/>
    </source>
</evidence>
<name>A0A3N0BNK5_9SPHI</name>
<comment type="caution">
    <text evidence="3">The sequence shown here is derived from an EMBL/GenBank/DDBJ whole genome shotgun (WGS) entry which is preliminary data.</text>
</comment>
<organism evidence="3 4">
    <name type="scientific">Pedobacter jejuensis</name>
    <dbReference type="NCBI Taxonomy" id="1268550"/>
    <lineage>
        <taxon>Bacteria</taxon>
        <taxon>Pseudomonadati</taxon>
        <taxon>Bacteroidota</taxon>
        <taxon>Sphingobacteriia</taxon>
        <taxon>Sphingobacteriales</taxon>
        <taxon>Sphingobacteriaceae</taxon>
        <taxon>Pedobacter</taxon>
    </lineage>
</organism>
<dbReference type="EMBL" id="RBEE01000044">
    <property type="protein sequence ID" value="RNL50327.1"/>
    <property type="molecule type" value="Genomic_DNA"/>
</dbReference>
<keyword evidence="4" id="KW-1185">Reference proteome</keyword>
<evidence type="ECO:0000256" key="1">
    <source>
        <dbReference type="SAM" id="Coils"/>
    </source>
</evidence>
<gene>
    <name evidence="3" type="ORF">D7004_19225</name>
</gene>
<dbReference type="RefSeq" id="WP_123207437.1">
    <property type="nucleotide sequence ID" value="NZ_RBEE01000044.1"/>
</dbReference>
<evidence type="ECO:0000313" key="3">
    <source>
        <dbReference type="EMBL" id="RNL50327.1"/>
    </source>
</evidence>
<protein>
    <submittedName>
        <fullName evidence="3">Uncharacterized protein</fullName>
    </submittedName>
</protein>
<feature type="transmembrane region" description="Helical" evidence="2">
    <location>
        <begin position="96"/>
        <end position="118"/>
    </location>
</feature>
<dbReference type="Proteomes" id="UP000274046">
    <property type="component" value="Unassembled WGS sequence"/>
</dbReference>